<reference evidence="4" key="1">
    <citation type="submission" date="2013-05" db="EMBL/GenBank/DDBJ databases">
        <title>Genome assembly of Cystobacter fuscus DSM 2262.</title>
        <authorList>
            <person name="Sharma G."/>
            <person name="Khatri I."/>
            <person name="Kaur C."/>
            <person name="Mayilraj S."/>
            <person name="Subramanian S."/>
        </authorList>
    </citation>
    <scope>NUCLEOTIDE SEQUENCE [LARGE SCALE GENOMIC DNA]</scope>
    <source>
        <strain evidence="4">DSM 2262</strain>
    </source>
</reference>
<dbReference type="GO" id="GO:0004674">
    <property type="term" value="F:protein serine/threonine kinase activity"/>
    <property type="evidence" value="ECO:0007669"/>
    <property type="project" value="TreeGrafter"/>
</dbReference>
<dbReference type="Gene3D" id="1.10.510.10">
    <property type="entry name" value="Transferase(Phosphotransferase) domain 1"/>
    <property type="match status" value="1"/>
</dbReference>
<dbReference type="InterPro" id="IPR013229">
    <property type="entry name" value="PEGA"/>
</dbReference>
<dbReference type="eggNOG" id="COG0515">
    <property type="taxonomic scope" value="Bacteria"/>
</dbReference>
<protein>
    <recommendedName>
        <fullName evidence="3">Protein kinase domain-containing protein</fullName>
    </recommendedName>
</protein>
<dbReference type="InterPro" id="IPR011009">
    <property type="entry name" value="Kinase-like_dom_sf"/>
</dbReference>
<feature type="region of interest" description="Disordered" evidence="1">
    <location>
        <begin position="371"/>
        <end position="421"/>
    </location>
</feature>
<evidence type="ECO:0000313" key="4">
    <source>
        <dbReference type="EMBL" id="EPX57163.1"/>
    </source>
</evidence>
<evidence type="ECO:0000259" key="3">
    <source>
        <dbReference type="PROSITE" id="PS50011"/>
    </source>
</evidence>
<keyword evidence="2" id="KW-0472">Membrane</keyword>
<dbReference type="Pfam" id="PF08308">
    <property type="entry name" value="PEGA"/>
    <property type="match status" value="1"/>
</dbReference>
<feature type="domain" description="Protein kinase" evidence="3">
    <location>
        <begin position="6"/>
        <end position="307"/>
    </location>
</feature>
<dbReference type="OrthoDB" id="5490751at2"/>
<dbReference type="InterPro" id="IPR051681">
    <property type="entry name" value="Ser/Thr_Kinases-Pseudokinases"/>
</dbReference>
<evidence type="ECO:0000256" key="2">
    <source>
        <dbReference type="SAM" id="Phobius"/>
    </source>
</evidence>
<dbReference type="Proteomes" id="UP000011682">
    <property type="component" value="Unassembled WGS sequence"/>
</dbReference>
<evidence type="ECO:0000313" key="5">
    <source>
        <dbReference type="Proteomes" id="UP000011682"/>
    </source>
</evidence>
<dbReference type="AlphaFoldDB" id="S9QL26"/>
<accession>S9QL26</accession>
<keyword evidence="5" id="KW-1185">Reference proteome</keyword>
<dbReference type="Pfam" id="PF00069">
    <property type="entry name" value="Pkinase"/>
    <property type="match status" value="1"/>
</dbReference>
<dbReference type="EMBL" id="ANAH02000064">
    <property type="protein sequence ID" value="EPX57163.1"/>
    <property type="molecule type" value="Genomic_DNA"/>
</dbReference>
<name>S9QL26_CYSF2</name>
<comment type="caution">
    <text evidence="4">The sequence shown here is derived from an EMBL/GenBank/DDBJ whole genome shotgun (WGS) entry which is preliminary data.</text>
</comment>
<dbReference type="GO" id="GO:0005524">
    <property type="term" value="F:ATP binding"/>
    <property type="evidence" value="ECO:0007669"/>
    <property type="project" value="UniProtKB-KW"/>
</dbReference>
<feature type="transmembrane region" description="Helical" evidence="2">
    <location>
        <begin position="424"/>
        <end position="446"/>
    </location>
</feature>
<proteinExistence type="predicted"/>
<organism evidence="4 5">
    <name type="scientific">Cystobacter fuscus (strain ATCC 25194 / DSM 2262 / NBRC 100088 / M29)</name>
    <dbReference type="NCBI Taxonomy" id="1242864"/>
    <lineage>
        <taxon>Bacteria</taxon>
        <taxon>Pseudomonadati</taxon>
        <taxon>Myxococcota</taxon>
        <taxon>Myxococcia</taxon>
        <taxon>Myxococcales</taxon>
        <taxon>Cystobacterineae</taxon>
        <taxon>Archangiaceae</taxon>
        <taxon>Cystobacter</taxon>
    </lineage>
</organism>
<feature type="compositionally biased region" description="Pro residues" evidence="1">
    <location>
        <begin position="393"/>
        <end position="406"/>
    </location>
</feature>
<dbReference type="PANTHER" id="PTHR44329">
    <property type="entry name" value="SERINE/THREONINE-PROTEIN KINASE TNNI3K-RELATED"/>
    <property type="match status" value="1"/>
</dbReference>
<dbReference type="CDD" id="cd14014">
    <property type="entry name" value="STKc_PknB_like"/>
    <property type="match status" value="1"/>
</dbReference>
<feature type="region of interest" description="Disordered" evidence="1">
    <location>
        <begin position="521"/>
        <end position="540"/>
    </location>
</feature>
<dbReference type="PROSITE" id="PS50011">
    <property type="entry name" value="PROTEIN_KINASE_DOM"/>
    <property type="match status" value="1"/>
</dbReference>
<keyword evidence="2" id="KW-0812">Transmembrane</keyword>
<dbReference type="InterPro" id="IPR000719">
    <property type="entry name" value="Prot_kinase_dom"/>
</dbReference>
<dbReference type="RefSeq" id="WP_002622295.1">
    <property type="nucleotide sequence ID" value="NZ_ANAH02000064.1"/>
</dbReference>
<gene>
    <name evidence="4" type="ORF">D187_006917</name>
</gene>
<feature type="compositionally biased region" description="Pro residues" evidence="1">
    <location>
        <begin position="474"/>
        <end position="494"/>
    </location>
</feature>
<dbReference type="SUPFAM" id="SSF56112">
    <property type="entry name" value="Protein kinase-like (PK-like)"/>
    <property type="match status" value="1"/>
</dbReference>
<keyword evidence="2" id="KW-1133">Transmembrane helix</keyword>
<feature type="region of interest" description="Disordered" evidence="1">
    <location>
        <begin position="453"/>
        <end position="516"/>
    </location>
</feature>
<sequence>MNSVRYHSLGPLLSGEGSRAFLGLALEEGRAPRPVVLVWAPPDVARDAELSVQLKRETQRASALEHPNILRVHGLAQLEPGLARITEFANGESLRRVLEVRPRIPPAFAALIASDVAMGLHYAHLAGNDDGSPLVHGDVRPETVMVSFSGVCKVTGYGALSVAPRERTGRRVRNRRNYSAPEQLNGGRGAMTPSTDVFLLGLLLHECLSGHMPFHDAPDGDQAVLTAQLPALPNDVPRALAAVVTRATAKRVHERYANALEFREALVAAVDGVIPPASVFAEFLAQLFPPDRDARATRHQMLEMGLAEVGRRASPVSSGAMLAVTAPPRRPSGAMAAPLPSAEPEIAVDVSTDFVDVPFENEDADAVDSVLEITGRHARPGVAKPLPREEPEPAPVRPRQRPPSPAPKQEQAPAPAPRKPRSHLPLIVGALAIAFAVVAAGGLFVWSTRERVPPAAPEAPPVATVAPSAQPLPQTEPPPEAMAPAPAEPAPAPGAPSDTVPAMATAPDTEAPATSDSVVLAAGTFPSPPAPGDAEAPTVGSAPVTTRLQLFVLPEVEVSLGGKPLGHTPLTVPLPPGAHTLELSIPTKGVRTTRTLTVKPQGVTTERFLLGRGSVQVNAPPGAVILLDGHKAGRKLSPWEGEHQLVVTSGEGRWEKTFRLEPDQQLTFDATPTPP</sequence>
<evidence type="ECO:0000256" key="1">
    <source>
        <dbReference type="SAM" id="MobiDB-lite"/>
    </source>
</evidence>
<feature type="compositionally biased region" description="Low complexity" evidence="1">
    <location>
        <begin position="461"/>
        <end position="471"/>
    </location>
</feature>